<dbReference type="Proteomes" id="UP000246278">
    <property type="component" value="Unassembled WGS sequence"/>
</dbReference>
<dbReference type="Pfam" id="PF00698">
    <property type="entry name" value="Acyl_transf_1"/>
    <property type="match status" value="1"/>
</dbReference>
<reference evidence="10" key="1">
    <citation type="submission" date="2017-10" db="EMBL/GenBank/DDBJ databases">
        <authorList>
            <person name="Gaisin V.A."/>
            <person name="Rysina M.S."/>
            <person name="Grouzdev D.S."/>
        </authorList>
    </citation>
    <scope>NUCLEOTIDE SEQUENCE [LARGE SCALE GENOMIC DNA]</scope>
    <source>
        <strain evidence="10">V1</strain>
    </source>
</reference>
<dbReference type="OrthoDB" id="9805460at2"/>
<dbReference type="InterPro" id="IPR004410">
    <property type="entry name" value="Malonyl_CoA-ACP_transAc_FabD"/>
</dbReference>
<dbReference type="RefSeq" id="WP_110022634.1">
    <property type="nucleotide sequence ID" value="NZ_PDNZ01000002.1"/>
</dbReference>
<dbReference type="Gene3D" id="3.40.366.10">
    <property type="entry name" value="Malonyl-Coenzyme A Acyl Carrier Protein, domain 2"/>
    <property type="match status" value="1"/>
</dbReference>
<evidence type="ECO:0000256" key="4">
    <source>
        <dbReference type="ARBA" id="ARBA00023315"/>
    </source>
</evidence>
<dbReference type="EMBL" id="PDNZ01000002">
    <property type="protein sequence ID" value="PWW82920.1"/>
    <property type="molecule type" value="Genomic_DNA"/>
</dbReference>
<protein>
    <recommendedName>
        <fullName evidence="2 6">Malonyl CoA-acyl carrier protein transacylase</fullName>
        <ecNumber evidence="1 6">2.3.1.39</ecNumber>
    </recommendedName>
</protein>
<dbReference type="GO" id="GO:0005829">
    <property type="term" value="C:cytosol"/>
    <property type="evidence" value="ECO:0007669"/>
    <property type="project" value="TreeGrafter"/>
</dbReference>
<dbReference type="GO" id="GO:0004314">
    <property type="term" value="F:[acyl-carrier-protein] S-malonyltransferase activity"/>
    <property type="evidence" value="ECO:0007669"/>
    <property type="project" value="UniProtKB-EC"/>
</dbReference>
<evidence type="ECO:0000313" key="10">
    <source>
        <dbReference type="Proteomes" id="UP000246278"/>
    </source>
</evidence>
<feature type="domain" description="Malonyl-CoA:ACP transacylase (MAT)" evidence="8">
    <location>
        <begin position="5"/>
        <end position="306"/>
    </location>
</feature>
<dbReference type="PIRSF" id="PIRSF000446">
    <property type="entry name" value="Mct"/>
    <property type="match status" value="1"/>
</dbReference>
<evidence type="ECO:0000256" key="3">
    <source>
        <dbReference type="ARBA" id="ARBA00022679"/>
    </source>
</evidence>
<evidence type="ECO:0000256" key="2">
    <source>
        <dbReference type="ARBA" id="ARBA00018953"/>
    </source>
</evidence>
<dbReference type="InterPro" id="IPR024925">
    <property type="entry name" value="Malonyl_CoA-ACP_transAc"/>
</dbReference>
<dbReference type="SMART" id="SM00827">
    <property type="entry name" value="PKS_AT"/>
    <property type="match status" value="1"/>
</dbReference>
<dbReference type="InterPro" id="IPR014043">
    <property type="entry name" value="Acyl_transferase_dom"/>
</dbReference>
<evidence type="ECO:0000256" key="6">
    <source>
        <dbReference type="PIRNR" id="PIRNR000446"/>
    </source>
</evidence>
<dbReference type="FunFam" id="3.30.70.250:FF:000001">
    <property type="entry name" value="Malonyl CoA-acyl carrier protein transacylase"/>
    <property type="match status" value="1"/>
</dbReference>
<gene>
    <name evidence="9" type="primary">fabD</name>
    <name evidence="9" type="ORF">CR164_04090</name>
</gene>
<dbReference type="PANTHER" id="PTHR42681">
    <property type="entry name" value="MALONYL-COA-ACYL CARRIER PROTEIN TRANSACYLASE, MITOCHONDRIAL"/>
    <property type="match status" value="1"/>
</dbReference>
<dbReference type="InterPro" id="IPR016035">
    <property type="entry name" value="Acyl_Trfase/lysoPLipase"/>
</dbReference>
<dbReference type="AlphaFoldDB" id="A0A317T9A3"/>
<feature type="active site" evidence="7">
    <location>
        <position position="196"/>
    </location>
</feature>
<evidence type="ECO:0000259" key="8">
    <source>
        <dbReference type="SMART" id="SM00827"/>
    </source>
</evidence>
<dbReference type="SUPFAM" id="SSF55048">
    <property type="entry name" value="Probable ACP-binding domain of malonyl-CoA ACP transacylase"/>
    <property type="match status" value="1"/>
</dbReference>
<dbReference type="InterPro" id="IPR016036">
    <property type="entry name" value="Malonyl_transacylase_ACP-bd"/>
</dbReference>
<keyword evidence="3 6" id="KW-0808">Transferase</keyword>
<dbReference type="EC" id="2.3.1.39" evidence="1 6"/>
<dbReference type="NCBIfam" id="TIGR00128">
    <property type="entry name" value="fabD"/>
    <property type="match status" value="1"/>
</dbReference>
<comment type="similarity">
    <text evidence="6">Belongs to the fabD family.</text>
</comment>
<name>A0A317T9A3_9CHLB</name>
<evidence type="ECO:0000256" key="7">
    <source>
        <dbReference type="PIRSR" id="PIRSR000446-1"/>
    </source>
</evidence>
<dbReference type="PANTHER" id="PTHR42681:SF1">
    <property type="entry name" value="MALONYL-COA-ACYL CARRIER PROTEIN TRANSACYLASE, MITOCHONDRIAL"/>
    <property type="match status" value="1"/>
</dbReference>
<keyword evidence="10" id="KW-1185">Reference proteome</keyword>
<evidence type="ECO:0000256" key="5">
    <source>
        <dbReference type="ARBA" id="ARBA00048462"/>
    </source>
</evidence>
<feature type="active site" evidence="7">
    <location>
        <position position="87"/>
    </location>
</feature>
<comment type="catalytic activity">
    <reaction evidence="5 6">
        <text>holo-[ACP] + malonyl-CoA = malonyl-[ACP] + CoA</text>
        <dbReference type="Rhea" id="RHEA:41792"/>
        <dbReference type="Rhea" id="RHEA-COMP:9623"/>
        <dbReference type="Rhea" id="RHEA-COMP:9685"/>
        <dbReference type="ChEBI" id="CHEBI:57287"/>
        <dbReference type="ChEBI" id="CHEBI:57384"/>
        <dbReference type="ChEBI" id="CHEBI:64479"/>
        <dbReference type="ChEBI" id="CHEBI:78449"/>
        <dbReference type="EC" id="2.3.1.39"/>
    </reaction>
</comment>
<keyword evidence="4 6" id="KW-0012">Acyltransferase</keyword>
<sequence>MKAFVFPGQGSQYCGMAEDIFQQYPEARNLMERANEILGYSITDIMFNGSEEVLRETRYTQPAIFLHSICAATLLSNTDVAMTAGHSLGEYTALCFAGAMCFEDALRVVSKRGELMQNAGTLNPGTMAAIIGMSNEALEDLLAETRASGVVQAANFNSPGQIVISGEIGAVRKAVELAPSMGARMAKELVVSGAFHSPLMKPAEEELKASLDEITINNSRIPVCMNVVAQPITMADEIRKNLVLQLTSSVRWAQSVEAMIAGGITSFIEIGPQKVLQGLVKRIDRSVTISGIDNANQVAQCLATKQEQ</sequence>
<dbReference type="InterPro" id="IPR050858">
    <property type="entry name" value="Mal-CoA-ACP_Trans/PKS_FabD"/>
</dbReference>
<dbReference type="Gene3D" id="3.30.70.250">
    <property type="entry name" value="Malonyl-CoA ACP transacylase, ACP-binding"/>
    <property type="match status" value="1"/>
</dbReference>
<accession>A0A317T9A3</accession>
<dbReference type="SUPFAM" id="SSF52151">
    <property type="entry name" value="FabD/lysophospholipase-like"/>
    <property type="match status" value="1"/>
</dbReference>
<proteinExistence type="inferred from homology"/>
<evidence type="ECO:0000313" key="9">
    <source>
        <dbReference type="EMBL" id="PWW82920.1"/>
    </source>
</evidence>
<evidence type="ECO:0000256" key="1">
    <source>
        <dbReference type="ARBA" id="ARBA00013258"/>
    </source>
</evidence>
<comment type="caution">
    <text evidence="9">The sequence shown here is derived from an EMBL/GenBank/DDBJ whole genome shotgun (WGS) entry which is preliminary data.</text>
</comment>
<dbReference type="GO" id="GO:0006633">
    <property type="term" value="P:fatty acid biosynthetic process"/>
    <property type="evidence" value="ECO:0007669"/>
    <property type="project" value="TreeGrafter"/>
</dbReference>
<organism evidence="9 10">
    <name type="scientific">Prosthecochloris marina</name>
    <dbReference type="NCBI Taxonomy" id="2017681"/>
    <lineage>
        <taxon>Bacteria</taxon>
        <taxon>Pseudomonadati</taxon>
        <taxon>Chlorobiota</taxon>
        <taxon>Chlorobiia</taxon>
        <taxon>Chlorobiales</taxon>
        <taxon>Chlorobiaceae</taxon>
        <taxon>Prosthecochloris</taxon>
    </lineage>
</organism>
<dbReference type="InterPro" id="IPR001227">
    <property type="entry name" value="Ac_transferase_dom_sf"/>
</dbReference>